<dbReference type="Gene3D" id="3.40.50.880">
    <property type="match status" value="1"/>
</dbReference>
<dbReference type="Proteomes" id="UP001501081">
    <property type="component" value="Unassembled WGS sequence"/>
</dbReference>
<sequence length="265" mass="29671">MTKTYLKFIFTAAIISISTYAQSQTVTVDHYFNSETKLGADGQTQPFHYLWNDTEMTGFSILGTYFKNNGAKELNVLFQKPTAETLAPSDVYIIVDPDNLKDNPKPNYMNPEDANAIAAWVKRGGVLLLLANDKANADLEHFNTLAEKFGFKFNNDLILHVVDDAHFEEGAINIKSNQIFKTSKKIFIKDASSISISHTAKPILKTTKGEVAMVISQYGKGTVLAIGDPWLYNEYTNGRLPQSFENDKAADDLSKFMLKQIKSRH</sequence>
<dbReference type="InterPro" id="IPR029062">
    <property type="entry name" value="Class_I_gatase-like"/>
</dbReference>
<accession>A0ABP7PHF6</accession>
<gene>
    <name evidence="2" type="ORF">GCM10022246_18290</name>
</gene>
<dbReference type="SUPFAM" id="SSF52317">
    <property type="entry name" value="Class I glutamine amidotransferase-like"/>
    <property type="match status" value="1"/>
</dbReference>
<proteinExistence type="predicted"/>
<protein>
    <recommendedName>
        <fullName evidence="4">Unsaturated rhamnogalacturonyl hydrolase</fullName>
    </recommendedName>
</protein>
<feature type="chain" id="PRO_5045437409" description="Unsaturated rhamnogalacturonyl hydrolase" evidence="1">
    <location>
        <begin position="24"/>
        <end position="265"/>
    </location>
</feature>
<evidence type="ECO:0008006" key="4">
    <source>
        <dbReference type="Google" id="ProtNLM"/>
    </source>
</evidence>
<reference evidence="3" key="1">
    <citation type="journal article" date="2019" name="Int. J. Syst. Evol. Microbiol.">
        <title>The Global Catalogue of Microorganisms (GCM) 10K type strain sequencing project: providing services to taxonomists for standard genome sequencing and annotation.</title>
        <authorList>
            <consortium name="The Broad Institute Genomics Platform"/>
            <consortium name="The Broad Institute Genome Sequencing Center for Infectious Disease"/>
            <person name="Wu L."/>
            <person name="Ma J."/>
        </authorList>
    </citation>
    <scope>NUCLEOTIDE SEQUENCE [LARGE SCALE GENOMIC DNA]</scope>
    <source>
        <strain evidence="3">JCM 17338</strain>
    </source>
</reference>
<keyword evidence="1" id="KW-0732">Signal</keyword>
<comment type="caution">
    <text evidence="2">The sequence shown here is derived from an EMBL/GenBank/DDBJ whole genome shotgun (WGS) entry which is preliminary data.</text>
</comment>
<dbReference type="EMBL" id="BAABAK010000009">
    <property type="protein sequence ID" value="GAA3965598.1"/>
    <property type="molecule type" value="Genomic_DNA"/>
</dbReference>
<feature type="signal peptide" evidence="1">
    <location>
        <begin position="1"/>
        <end position="23"/>
    </location>
</feature>
<dbReference type="RefSeq" id="WP_344766472.1">
    <property type="nucleotide sequence ID" value="NZ_BAABAK010000009.1"/>
</dbReference>
<organism evidence="2 3">
    <name type="scientific">Pedobacter ginsengiterrae</name>
    <dbReference type="NCBI Taxonomy" id="871696"/>
    <lineage>
        <taxon>Bacteria</taxon>
        <taxon>Pseudomonadati</taxon>
        <taxon>Bacteroidota</taxon>
        <taxon>Sphingobacteriia</taxon>
        <taxon>Sphingobacteriales</taxon>
        <taxon>Sphingobacteriaceae</taxon>
        <taxon>Pedobacter</taxon>
    </lineage>
</organism>
<evidence type="ECO:0000313" key="2">
    <source>
        <dbReference type="EMBL" id="GAA3965598.1"/>
    </source>
</evidence>
<keyword evidence="3" id="KW-1185">Reference proteome</keyword>
<evidence type="ECO:0000313" key="3">
    <source>
        <dbReference type="Proteomes" id="UP001501081"/>
    </source>
</evidence>
<evidence type="ECO:0000256" key="1">
    <source>
        <dbReference type="SAM" id="SignalP"/>
    </source>
</evidence>
<name>A0ABP7PHF6_9SPHI</name>